<reference evidence="1 2" key="1">
    <citation type="submission" date="2019-09" db="EMBL/GenBank/DDBJ databases">
        <title>Draft genome sequencing and comparative genomics of hatchery-associated Vibrios.</title>
        <authorList>
            <person name="Kehlet-Delgado H."/>
            <person name="Mueller R.S."/>
        </authorList>
    </citation>
    <scope>NUCLEOTIDE SEQUENCE [LARGE SCALE GENOMIC DNA]</scope>
    <source>
        <strain evidence="1 2">09-121-3</strain>
    </source>
</reference>
<dbReference type="AlphaFoldDB" id="A0AAP6ZNJ3"/>
<proteinExistence type="predicted"/>
<evidence type="ECO:0000313" key="1">
    <source>
        <dbReference type="EMBL" id="NOJ25325.1"/>
    </source>
</evidence>
<name>A0AAP6ZNJ3_9VIBR</name>
<gene>
    <name evidence="1" type="ORF">F0238_21600</name>
</gene>
<dbReference type="EMBL" id="VTXP01000015">
    <property type="protein sequence ID" value="NOJ25325.1"/>
    <property type="molecule type" value="Genomic_DNA"/>
</dbReference>
<protein>
    <submittedName>
        <fullName evidence="1">Uncharacterized protein</fullName>
    </submittedName>
</protein>
<accession>A0AAP6ZNJ3</accession>
<dbReference type="RefSeq" id="WP_171353824.1">
    <property type="nucleotide sequence ID" value="NZ_VTXP01000015.1"/>
</dbReference>
<evidence type="ECO:0000313" key="2">
    <source>
        <dbReference type="Proteomes" id="UP000576645"/>
    </source>
</evidence>
<organism evidence="1 2">
    <name type="scientific">Vibrio coralliilyticus</name>
    <dbReference type="NCBI Taxonomy" id="190893"/>
    <lineage>
        <taxon>Bacteria</taxon>
        <taxon>Pseudomonadati</taxon>
        <taxon>Pseudomonadota</taxon>
        <taxon>Gammaproteobacteria</taxon>
        <taxon>Vibrionales</taxon>
        <taxon>Vibrionaceae</taxon>
        <taxon>Vibrio</taxon>
    </lineage>
</organism>
<sequence length="107" mass="12139">MAVKENDKYNQLNLQLQEVMRVSNDLNLPLSIAIEVDNKIEQFSNEQLCGTEAFTNIKTLHQSLGIVEDFLLAICATDKLSELNKVKSTQPPFDFTITNQQVRTTTH</sequence>
<dbReference type="Proteomes" id="UP000576645">
    <property type="component" value="Unassembled WGS sequence"/>
</dbReference>
<comment type="caution">
    <text evidence="1">The sequence shown here is derived from an EMBL/GenBank/DDBJ whole genome shotgun (WGS) entry which is preliminary data.</text>
</comment>